<feature type="repeat" description="ANK" evidence="3">
    <location>
        <begin position="48"/>
        <end position="80"/>
    </location>
</feature>
<dbReference type="PROSITE" id="PS50297">
    <property type="entry name" value="ANK_REP_REGION"/>
    <property type="match status" value="2"/>
</dbReference>
<proteinExistence type="predicted"/>
<feature type="compositionally biased region" description="Polar residues" evidence="5">
    <location>
        <begin position="471"/>
        <end position="493"/>
    </location>
</feature>
<feature type="region of interest" description="Disordered" evidence="5">
    <location>
        <begin position="394"/>
        <end position="428"/>
    </location>
</feature>
<dbReference type="Proteomes" id="UP000646548">
    <property type="component" value="Unassembled WGS sequence"/>
</dbReference>
<dbReference type="SMART" id="SM00248">
    <property type="entry name" value="ANK"/>
    <property type="match status" value="4"/>
</dbReference>
<evidence type="ECO:0000256" key="2">
    <source>
        <dbReference type="ARBA" id="ARBA00023043"/>
    </source>
</evidence>
<dbReference type="AlphaFoldDB" id="A0A834CPA2"/>
<organism evidence="6 7">
    <name type="scientific">Oryzias melastigma</name>
    <name type="common">Marine medaka</name>
    <dbReference type="NCBI Taxonomy" id="30732"/>
    <lineage>
        <taxon>Eukaryota</taxon>
        <taxon>Metazoa</taxon>
        <taxon>Chordata</taxon>
        <taxon>Craniata</taxon>
        <taxon>Vertebrata</taxon>
        <taxon>Euteleostomi</taxon>
        <taxon>Actinopterygii</taxon>
        <taxon>Neopterygii</taxon>
        <taxon>Teleostei</taxon>
        <taxon>Neoteleostei</taxon>
        <taxon>Acanthomorphata</taxon>
        <taxon>Ovalentaria</taxon>
        <taxon>Atherinomorphae</taxon>
        <taxon>Beloniformes</taxon>
        <taxon>Adrianichthyidae</taxon>
        <taxon>Oryziinae</taxon>
        <taxon>Oryzias</taxon>
    </lineage>
</organism>
<feature type="region of interest" description="Disordered" evidence="5">
    <location>
        <begin position="143"/>
        <end position="191"/>
    </location>
</feature>
<evidence type="ECO:0000256" key="3">
    <source>
        <dbReference type="PROSITE-ProRule" id="PRU00023"/>
    </source>
</evidence>
<reference evidence="6" key="1">
    <citation type="journal article" name="BMC Genomics">
        <title>Long-read sequencing and de novo genome assembly of marine medaka (Oryzias melastigma).</title>
        <authorList>
            <person name="Liang P."/>
            <person name="Saqib H.S.A."/>
            <person name="Ni X."/>
            <person name="Shen Y."/>
        </authorList>
    </citation>
    <scope>NUCLEOTIDE SEQUENCE</scope>
    <source>
        <strain evidence="6">Bigg-433</strain>
    </source>
</reference>
<protein>
    <submittedName>
        <fullName evidence="6">Ankyrin repeat domain-containing protein 6</fullName>
    </submittedName>
</protein>
<dbReference type="PANTHER" id="PTHR24171:SF9">
    <property type="entry name" value="ANKYRIN REPEAT DOMAIN-CONTAINING PROTEIN 39"/>
    <property type="match status" value="1"/>
</dbReference>
<feature type="coiled-coil region" evidence="4">
    <location>
        <begin position="547"/>
        <end position="574"/>
    </location>
</feature>
<feature type="region of interest" description="Disordered" evidence="5">
    <location>
        <begin position="227"/>
        <end position="256"/>
    </location>
</feature>
<evidence type="ECO:0000313" key="6">
    <source>
        <dbReference type="EMBL" id="KAF6732754.1"/>
    </source>
</evidence>
<evidence type="ECO:0000256" key="1">
    <source>
        <dbReference type="ARBA" id="ARBA00022737"/>
    </source>
</evidence>
<feature type="repeat" description="ANK" evidence="3">
    <location>
        <begin position="81"/>
        <end position="113"/>
    </location>
</feature>
<feature type="compositionally biased region" description="Basic and acidic residues" evidence="5">
    <location>
        <begin position="229"/>
        <end position="244"/>
    </location>
</feature>
<feature type="compositionally biased region" description="Low complexity" evidence="5">
    <location>
        <begin position="175"/>
        <end position="184"/>
    </location>
</feature>
<dbReference type="PROSITE" id="PS50088">
    <property type="entry name" value="ANK_REPEAT"/>
    <property type="match status" value="3"/>
</dbReference>
<comment type="caution">
    <text evidence="6">The sequence shown here is derived from an EMBL/GenBank/DDBJ whole genome shotgun (WGS) entry which is preliminary data.</text>
</comment>
<dbReference type="InterPro" id="IPR036770">
    <property type="entry name" value="Ankyrin_rpt-contain_sf"/>
</dbReference>
<accession>A0A834CPA2</accession>
<dbReference type="Pfam" id="PF12796">
    <property type="entry name" value="Ank_2"/>
    <property type="match status" value="1"/>
</dbReference>
<evidence type="ECO:0000313" key="7">
    <source>
        <dbReference type="Proteomes" id="UP000646548"/>
    </source>
</evidence>
<dbReference type="EMBL" id="WKFB01000183">
    <property type="protein sequence ID" value="KAF6732754.1"/>
    <property type="molecule type" value="Genomic_DNA"/>
</dbReference>
<dbReference type="InterPro" id="IPR002110">
    <property type="entry name" value="Ankyrin_rpt"/>
</dbReference>
<name>A0A834CPA2_ORYME</name>
<feature type="region of interest" description="Disordered" evidence="5">
    <location>
        <begin position="440"/>
        <end position="493"/>
    </location>
</feature>
<keyword evidence="1" id="KW-0677">Repeat</keyword>
<evidence type="ECO:0000256" key="5">
    <source>
        <dbReference type="SAM" id="MobiDB-lite"/>
    </source>
</evidence>
<dbReference type="Pfam" id="PF00023">
    <property type="entry name" value="Ank"/>
    <property type="match status" value="1"/>
</dbReference>
<sequence>MQKGSPGSVEVQSSGVQTALHRAAKVGNAQTVAALINGGCAVDLQDRDGNTALHEASWHGFSPCVKQLIKAGADVKLRNKKGETPLHVAAALNHKKTVQILLEAGADRTIQNRAGKTALDKARDNRHKEVALLLTDAPQVPEKSRSLLLRKTPKLRPKSGCRGETQQGKDRSSTVEESPSSGSTDSRTDVQVNMDHQLKLRASENQLKFTFQVQNLKSMFSLIYLQGGKENDSPENQHDQREALSDEEDAGSDPTGRAFQLYTLYRDRDGRIQQAPASRCRCGPQLKRLEEQLKDTQEETRLKILKVQEQVSRRLDRMERQSRHQLKVLDVINQDRAAAERKSLMSRMEQSAARIRAEARMAQAAVRQELRRWCFSWVEGVPAEGQYQKLLLSPSVEPSEADPESAPLLSGDSSLLLESPNTEDTEGGTYFEMKVDRCSDAEQNSALPPPPPAEQSSHLPLDSSDPCWPSSELQGSSEGRSSVNSGGRPDSSTVLEFFSDRPAELTFSQERNNLHAMEVTQRFFETVSAQLELWCHRKILEAEQQAELRAQVDKKELLRQISTLEAELQKLKTNENGEN</sequence>
<dbReference type="Gene3D" id="1.25.40.20">
    <property type="entry name" value="Ankyrin repeat-containing domain"/>
    <property type="match status" value="2"/>
</dbReference>
<dbReference type="SUPFAM" id="SSF48403">
    <property type="entry name" value="Ankyrin repeat"/>
    <property type="match status" value="1"/>
</dbReference>
<feature type="repeat" description="ANK" evidence="3">
    <location>
        <begin position="15"/>
        <end position="47"/>
    </location>
</feature>
<dbReference type="PANTHER" id="PTHR24171">
    <property type="entry name" value="ANKYRIN REPEAT DOMAIN-CONTAINING PROTEIN 39-RELATED"/>
    <property type="match status" value="1"/>
</dbReference>
<keyword evidence="4" id="KW-0175">Coiled coil</keyword>
<feature type="compositionally biased region" description="Low complexity" evidence="5">
    <location>
        <begin position="405"/>
        <end position="419"/>
    </location>
</feature>
<evidence type="ECO:0000256" key="4">
    <source>
        <dbReference type="SAM" id="Coils"/>
    </source>
</evidence>
<gene>
    <name evidence="6" type="ORF">FQA47_008362</name>
</gene>
<keyword evidence="2 3" id="KW-0040">ANK repeat</keyword>